<dbReference type="GO" id="GO:0004674">
    <property type="term" value="F:protein serine/threonine kinase activity"/>
    <property type="evidence" value="ECO:0007669"/>
    <property type="project" value="TreeGrafter"/>
</dbReference>
<accession>A0AAT9GVJ2</accession>
<dbReference type="PROSITE" id="PS50011">
    <property type="entry name" value="PROTEIN_KINASE_DOM"/>
    <property type="match status" value="1"/>
</dbReference>
<dbReference type="GeneID" id="92355548"/>
<keyword evidence="4" id="KW-0808">Transferase</keyword>
<feature type="domain" description="Protein kinase" evidence="3">
    <location>
        <begin position="135"/>
        <end position="422"/>
    </location>
</feature>
<keyword evidence="1" id="KW-0547">Nucleotide-binding</keyword>
<dbReference type="InterPro" id="IPR008271">
    <property type="entry name" value="Ser/Thr_kinase_AS"/>
</dbReference>
<dbReference type="EMBL" id="AP031322">
    <property type="protein sequence ID" value="BFH74648.1"/>
    <property type="molecule type" value="Genomic_DNA"/>
</dbReference>
<dbReference type="RefSeq" id="WP_369610140.1">
    <property type="nucleotide sequence ID" value="NZ_AP031322.1"/>
</dbReference>
<dbReference type="PROSITE" id="PS00108">
    <property type="entry name" value="PROTEIN_KINASE_ST"/>
    <property type="match status" value="1"/>
</dbReference>
<proteinExistence type="predicted"/>
<dbReference type="SUPFAM" id="SSF56112">
    <property type="entry name" value="Protein kinase-like (PK-like)"/>
    <property type="match status" value="1"/>
</dbReference>
<dbReference type="PANTHER" id="PTHR44167">
    <property type="entry name" value="OVARIAN-SPECIFIC SERINE/THREONINE-PROTEIN KINASE LOK-RELATED"/>
    <property type="match status" value="1"/>
</dbReference>
<evidence type="ECO:0000256" key="1">
    <source>
        <dbReference type="ARBA" id="ARBA00022741"/>
    </source>
</evidence>
<dbReference type="KEGG" id="sjv:SJAV_25920"/>
<sequence>MIIFSKLQKSEVKIDRKIPITVSPIKVIFFNQKLIPILSTVLFPSTSTSNKTYSISQTQDSYIITLHSPAEASYVAINFPSLLPIPECVSDWMKICDYLKELFSSKDLQRVYEKYKDIIIPSFPSDWIGREINGYKIIDIIGEGGNSYVLKGIKDSKLFAIKVPKISNQLTATISSFNLFKEFFNEAWNIIEISSKSDYLVKVYGINVDFYDIKEIMRGDLLVYLTKPPTLVMEYVEGGSVLSLLSKGFNFSSNWERIVAKIGLDIAYALKTLHISGYVHLDIKPSNFLLSRNVNSPEEICNIKVKLSDLGSVKRIRQTPTHFTAEYAPPELYMAYPAMPAMDVFSLGASLFALTWGRSGFNPDEIVFSNDSNTVYQRYVNFYTKLYYSSLTKFQRYLLSLVYPDYRKRPSIIQVIEGLKRFSC</sequence>
<dbReference type="Gene3D" id="1.10.510.10">
    <property type="entry name" value="Transferase(Phosphotransferase) domain 1"/>
    <property type="match status" value="1"/>
</dbReference>
<reference evidence="4" key="1">
    <citation type="submission" date="2024-03" db="EMBL/GenBank/DDBJ databases">
        <title>Complete genome sequence of Sulfurisphaera javensis strain KD-1.</title>
        <authorList>
            <person name="Sakai H."/>
            <person name="Nur N."/>
            <person name="Suwanto A."/>
            <person name="Kurosawa N."/>
        </authorList>
    </citation>
    <scope>NUCLEOTIDE SEQUENCE</scope>
    <source>
        <strain evidence="4">KD-1</strain>
    </source>
</reference>
<keyword evidence="4" id="KW-0418">Kinase</keyword>
<evidence type="ECO:0000259" key="3">
    <source>
        <dbReference type="PROSITE" id="PS50011"/>
    </source>
</evidence>
<dbReference type="Pfam" id="PF00069">
    <property type="entry name" value="Pkinase"/>
    <property type="match status" value="1"/>
</dbReference>
<evidence type="ECO:0000256" key="2">
    <source>
        <dbReference type="ARBA" id="ARBA00022840"/>
    </source>
</evidence>
<protein>
    <submittedName>
        <fullName evidence="4">Protein kinase</fullName>
    </submittedName>
</protein>
<keyword evidence="2" id="KW-0067">ATP-binding</keyword>
<organism evidence="4">
    <name type="scientific">Sulfurisphaera javensis</name>
    <dbReference type="NCBI Taxonomy" id="2049879"/>
    <lineage>
        <taxon>Archaea</taxon>
        <taxon>Thermoproteota</taxon>
        <taxon>Thermoprotei</taxon>
        <taxon>Sulfolobales</taxon>
        <taxon>Sulfolobaceae</taxon>
        <taxon>Sulfurisphaera</taxon>
    </lineage>
</organism>
<dbReference type="PANTHER" id="PTHR44167:SF24">
    <property type="entry name" value="SERINE_THREONINE-PROTEIN KINASE CHK2"/>
    <property type="match status" value="1"/>
</dbReference>
<evidence type="ECO:0000313" key="4">
    <source>
        <dbReference type="EMBL" id="BFH74648.1"/>
    </source>
</evidence>
<name>A0AAT9GVJ2_9CREN</name>
<dbReference type="InterPro" id="IPR000719">
    <property type="entry name" value="Prot_kinase_dom"/>
</dbReference>
<dbReference type="AlphaFoldDB" id="A0AAT9GVJ2"/>
<dbReference type="InterPro" id="IPR011009">
    <property type="entry name" value="Kinase-like_dom_sf"/>
</dbReference>
<dbReference type="GO" id="GO:0005524">
    <property type="term" value="F:ATP binding"/>
    <property type="evidence" value="ECO:0007669"/>
    <property type="project" value="UniProtKB-KW"/>
</dbReference>
<dbReference type="SMART" id="SM00220">
    <property type="entry name" value="S_TKc"/>
    <property type="match status" value="1"/>
</dbReference>
<gene>
    <name evidence="4" type="ORF">SJAV_25920</name>
</gene>
<dbReference type="InterPro" id="IPR017441">
    <property type="entry name" value="Protein_kinase_ATP_BS"/>
</dbReference>
<dbReference type="PROSITE" id="PS00107">
    <property type="entry name" value="PROTEIN_KINASE_ATP"/>
    <property type="match status" value="1"/>
</dbReference>